<evidence type="ECO:0000256" key="1">
    <source>
        <dbReference type="SAM" id="MobiDB-lite"/>
    </source>
</evidence>
<evidence type="ECO:0000313" key="2">
    <source>
        <dbReference type="EMBL" id="KAK8987492.1"/>
    </source>
</evidence>
<feature type="region of interest" description="Disordered" evidence="1">
    <location>
        <begin position="1"/>
        <end position="30"/>
    </location>
</feature>
<name>A0ABR2PGG5_9ROSI</name>
<feature type="compositionally biased region" description="Polar residues" evidence="1">
    <location>
        <begin position="14"/>
        <end position="29"/>
    </location>
</feature>
<comment type="caution">
    <text evidence="2">The sequence shown here is derived from an EMBL/GenBank/DDBJ whole genome shotgun (WGS) entry which is preliminary data.</text>
</comment>
<sequence length="229" mass="24411">MFDSSRNASEKTAARSSSLPTSKFSSQPLNLVPGAILKSGRNEETHQALDDTVTTPSTLPNEHHNTSCMSNSSLRASSSILDDSHASIQSPIQPVTTLLEFSGCDVFEQPTGACVSEQPVLTASESPGCAAFEQAAGACIPEQHVLNPSTLHEEPNGQSHSIQDDGEYADISAHLSYDALNVHPMLLHYSLFSKAGEGRSRVDVEAGSSRSHLFFSTESVGLLEVVEAR</sequence>
<organism evidence="2 3">
    <name type="scientific">Hibiscus sabdariffa</name>
    <name type="common">roselle</name>
    <dbReference type="NCBI Taxonomy" id="183260"/>
    <lineage>
        <taxon>Eukaryota</taxon>
        <taxon>Viridiplantae</taxon>
        <taxon>Streptophyta</taxon>
        <taxon>Embryophyta</taxon>
        <taxon>Tracheophyta</taxon>
        <taxon>Spermatophyta</taxon>
        <taxon>Magnoliopsida</taxon>
        <taxon>eudicotyledons</taxon>
        <taxon>Gunneridae</taxon>
        <taxon>Pentapetalae</taxon>
        <taxon>rosids</taxon>
        <taxon>malvids</taxon>
        <taxon>Malvales</taxon>
        <taxon>Malvaceae</taxon>
        <taxon>Malvoideae</taxon>
        <taxon>Hibiscus</taxon>
    </lineage>
</organism>
<proteinExistence type="predicted"/>
<dbReference type="EMBL" id="JBBPBN010000060">
    <property type="protein sequence ID" value="KAK8987492.1"/>
    <property type="molecule type" value="Genomic_DNA"/>
</dbReference>
<dbReference type="Proteomes" id="UP001396334">
    <property type="component" value="Unassembled WGS sequence"/>
</dbReference>
<evidence type="ECO:0000313" key="3">
    <source>
        <dbReference type="Proteomes" id="UP001396334"/>
    </source>
</evidence>
<gene>
    <name evidence="2" type="ORF">V6N11_027242</name>
</gene>
<accession>A0ABR2PGG5</accession>
<feature type="region of interest" description="Disordered" evidence="1">
    <location>
        <begin position="42"/>
        <end position="71"/>
    </location>
</feature>
<protein>
    <submittedName>
        <fullName evidence="2">Uncharacterized protein</fullName>
    </submittedName>
</protein>
<reference evidence="2 3" key="1">
    <citation type="journal article" date="2024" name="G3 (Bethesda)">
        <title>Genome assembly of Hibiscus sabdariffa L. provides insights into metabolisms of medicinal natural products.</title>
        <authorList>
            <person name="Kim T."/>
        </authorList>
    </citation>
    <scope>NUCLEOTIDE SEQUENCE [LARGE SCALE GENOMIC DNA]</scope>
    <source>
        <strain evidence="2">TK-2024</strain>
        <tissue evidence="2">Old leaves</tissue>
    </source>
</reference>
<keyword evidence="3" id="KW-1185">Reference proteome</keyword>